<feature type="transmembrane region" description="Helical" evidence="6">
    <location>
        <begin position="156"/>
        <end position="178"/>
    </location>
</feature>
<organism evidence="7 8">
    <name type="scientific">Phyllobacterium brassicacearum</name>
    <dbReference type="NCBI Taxonomy" id="314235"/>
    <lineage>
        <taxon>Bacteria</taxon>
        <taxon>Pseudomonadati</taxon>
        <taxon>Pseudomonadota</taxon>
        <taxon>Alphaproteobacteria</taxon>
        <taxon>Hyphomicrobiales</taxon>
        <taxon>Phyllobacteriaceae</taxon>
        <taxon>Phyllobacterium</taxon>
    </lineage>
</organism>
<feature type="transmembrane region" description="Helical" evidence="6">
    <location>
        <begin position="49"/>
        <end position="82"/>
    </location>
</feature>
<evidence type="ECO:0000256" key="6">
    <source>
        <dbReference type="SAM" id="Phobius"/>
    </source>
</evidence>
<comment type="subcellular location">
    <subcellularLocation>
        <location evidence="1">Cell membrane</location>
        <topology evidence="1">Multi-pass membrane protein</topology>
    </subcellularLocation>
</comment>
<sequence>MTRSRLISLLGSYGVVLALLLLILFGWARYDNFLGFFNITSVLRYNSMFALVALGMCFVIMTGGIDLSVGSTAALGSVVAALASSHGAWIGLGAGVGAGLCVGLVNAMLVTRLRIMPFVATLAMMLAASGTALLFAENQSVSVSYESGFTSIGQDNFLGFPIPAWIAIAAYVVGWVVLNYTSTGRGILAVGGNEDATRLMGLPADRIKCLVYLASGGLAGLAGVILASQFGAGQPIEGVGWELFAIAAVVVGGTLLTGGMGSVGATLAGVLLLGILFNVLNFENGKGWISLSAYWQSVIRGLFLLVVVILQAKLSRSTLVAREH</sequence>
<keyword evidence="4 6" id="KW-1133">Transmembrane helix</keyword>
<evidence type="ECO:0000256" key="4">
    <source>
        <dbReference type="ARBA" id="ARBA00022989"/>
    </source>
</evidence>
<feature type="transmembrane region" description="Helical" evidence="6">
    <location>
        <begin position="293"/>
        <end position="312"/>
    </location>
</feature>
<dbReference type="InterPro" id="IPR001851">
    <property type="entry name" value="ABC_transp_permease"/>
</dbReference>
<dbReference type="GO" id="GO:0022857">
    <property type="term" value="F:transmembrane transporter activity"/>
    <property type="evidence" value="ECO:0007669"/>
    <property type="project" value="InterPro"/>
</dbReference>
<feature type="transmembrane region" description="Helical" evidence="6">
    <location>
        <begin position="116"/>
        <end position="136"/>
    </location>
</feature>
<dbReference type="RefSeq" id="WP_106713879.1">
    <property type="nucleotide sequence ID" value="NZ_PGGO01000030.1"/>
</dbReference>
<keyword evidence="5 6" id="KW-0472">Membrane</keyword>
<accession>A0A2P7B772</accession>
<name>A0A2P7B772_9HYPH</name>
<gene>
    <name evidence="7" type="ORF">CU102_25490</name>
</gene>
<keyword evidence="2" id="KW-1003">Cell membrane</keyword>
<comment type="caution">
    <text evidence="7">The sequence shown here is derived from an EMBL/GenBank/DDBJ whole genome shotgun (WGS) entry which is preliminary data.</text>
</comment>
<dbReference type="CDD" id="cd06579">
    <property type="entry name" value="TM_PBP1_transp_AraH_like"/>
    <property type="match status" value="1"/>
</dbReference>
<feature type="transmembrane region" description="Helical" evidence="6">
    <location>
        <begin position="263"/>
        <end position="281"/>
    </location>
</feature>
<dbReference type="Proteomes" id="UP000241444">
    <property type="component" value="Unassembled WGS sequence"/>
</dbReference>
<dbReference type="GO" id="GO:0005886">
    <property type="term" value="C:plasma membrane"/>
    <property type="evidence" value="ECO:0007669"/>
    <property type="project" value="UniProtKB-SubCell"/>
</dbReference>
<reference evidence="8" key="1">
    <citation type="submission" date="2017-11" db="EMBL/GenBank/DDBJ databases">
        <authorList>
            <person name="Kuznetsova I."/>
            <person name="Sazanova A."/>
            <person name="Chirak E."/>
            <person name="Safronova V."/>
            <person name="Willems A."/>
        </authorList>
    </citation>
    <scope>NUCLEOTIDE SEQUENCE [LARGE SCALE GENOMIC DNA]</scope>
    <source>
        <strain evidence="8">STM 196</strain>
    </source>
</reference>
<evidence type="ECO:0000256" key="5">
    <source>
        <dbReference type="ARBA" id="ARBA00023136"/>
    </source>
</evidence>
<dbReference type="PANTHER" id="PTHR32196:SF72">
    <property type="entry name" value="RIBOSE IMPORT PERMEASE PROTEIN RBSC"/>
    <property type="match status" value="1"/>
</dbReference>
<dbReference type="PANTHER" id="PTHR32196">
    <property type="entry name" value="ABC TRANSPORTER PERMEASE PROTEIN YPHD-RELATED-RELATED"/>
    <property type="match status" value="1"/>
</dbReference>
<keyword evidence="3 6" id="KW-0812">Transmembrane</keyword>
<dbReference type="AlphaFoldDB" id="A0A2P7B772"/>
<dbReference type="Pfam" id="PF02653">
    <property type="entry name" value="BPD_transp_2"/>
    <property type="match status" value="1"/>
</dbReference>
<evidence type="ECO:0000256" key="2">
    <source>
        <dbReference type="ARBA" id="ARBA00022475"/>
    </source>
</evidence>
<protein>
    <submittedName>
        <fullName evidence="7">Sugar ABC transporter permease</fullName>
    </submittedName>
</protein>
<evidence type="ECO:0000256" key="1">
    <source>
        <dbReference type="ARBA" id="ARBA00004651"/>
    </source>
</evidence>
<evidence type="ECO:0000256" key="3">
    <source>
        <dbReference type="ARBA" id="ARBA00022692"/>
    </source>
</evidence>
<feature type="transmembrane region" description="Helical" evidence="6">
    <location>
        <begin position="88"/>
        <end position="109"/>
    </location>
</feature>
<keyword evidence="8" id="KW-1185">Reference proteome</keyword>
<proteinExistence type="predicted"/>
<feature type="transmembrane region" description="Helical" evidence="6">
    <location>
        <begin position="209"/>
        <end position="232"/>
    </location>
</feature>
<feature type="transmembrane region" description="Helical" evidence="6">
    <location>
        <begin position="6"/>
        <end position="28"/>
    </location>
</feature>
<dbReference type="OrthoDB" id="7284468at2"/>
<evidence type="ECO:0000313" key="8">
    <source>
        <dbReference type="Proteomes" id="UP000241444"/>
    </source>
</evidence>
<evidence type="ECO:0000313" key="7">
    <source>
        <dbReference type="EMBL" id="PSH62305.1"/>
    </source>
</evidence>
<dbReference type="EMBL" id="PGGO01000030">
    <property type="protein sequence ID" value="PSH62305.1"/>
    <property type="molecule type" value="Genomic_DNA"/>
</dbReference>